<dbReference type="EMBL" id="OR420734">
    <property type="protein sequence ID" value="WMM94899.1"/>
    <property type="molecule type" value="Genomic_DNA"/>
</dbReference>
<accession>A0AAX3ZV07</accession>
<proteinExistence type="predicted"/>
<reference evidence="1 2" key="1">
    <citation type="submission" date="2023-08" db="EMBL/GenBank/DDBJ databases">
        <authorList>
            <person name="Du S."/>
            <person name="Wu Z."/>
            <person name="Wu Y."/>
            <person name="Yang M."/>
            <person name="Shao J."/>
            <person name="Liu H."/>
            <person name="Zhao Y."/>
            <person name="Zhang Z."/>
        </authorList>
    </citation>
    <scope>NUCLEOTIDE SEQUENCE [LARGE SCALE GENOMIC DNA]</scope>
</reference>
<dbReference type="Proteomes" id="UP001301871">
    <property type="component" value="Segment"/>
</dbReference>
<name>A0AAX3ZV07_9CAUD</name>
<gene>
    <name evidence="1" type="ORF">CRP804_gp21</name>
</gene>
<keyword evidence="2" id="KW-1185">Reference proteome</keyword>
<evidence type="ECO:0000313" key="2">
    <source>
        <dbReference type="Proteomes" id="UP001301871"/>
    </source>
</evidence>
<sequence length="141" mass="16460">MRGHLRGRLAPVYNTDAINHHWSNIEGLLDRLVDDKLNKEDIYNLVTSGEWVLWVATVPKTKEVTTIVITSFIYYPRITNLRIILLSGDNEDWAMGIEMLEDFARANQCHDIEILGRKGWERTLRDRGYEFQNVTLSKRIT</sequence>
<evidence type="ECO:0000313" key="1">
    <source>
        <dbReference type="EMBL" id="WMM94899.1"/>
    </source>
</evidence>
<protein>
    <submittedName>
        <fullName evidence="1">Uncharacterized protein</fullName>
    </submittedName>
</protein>
<organism evidence="1 2">
    <name type="scientific">Roseobacter phage CRP-804</name>
    <dbReference type="NCBI Taxonomy" id="3072850"/>
    <lineage>
        <taxon>Viruses</taxon>
        <taxon>Duplodnaviria</taxon>
        <taxon>Heunggongvirae</taxon>
        <taxon>Uroviricota</taxon>
        <taxon>Caudoviricetes</taxon>
        <taxon>Autographivirales</taxon>
        <taxon>Autographivirales incertae sedis</taxon>
        <taxon>Triteiavirus</taxon>
        <taxon>Triteiavirus CRP804</taxon>
    </lineage>
</organism>